<dbReference type="RefSeq" id="WP_102951371.1">
    <property type="nucleotide sequence ID" value="NZ_CP024847.1"/>
</dbReference>
<accession>A0A2I7N792</accession>
<name>A0A2I7N792_9NEIS</name>
<gene>
    <name evidence="1" type="ORF">CUN60_07100</name>
</gene>
<organism evidence="1 2">
    <name type="scientific">Aquella oligotrophica</name>
    <dbReference type="NCBI Taxonomy" id="2067065"/>
    <lineage>
        <taxon>Bacteria</taxon>
        <taxon>Pseudomonadati</taxon>
        <taxon>Pseudomonadota</taxon>
        <taxon>Betaproteobacteria</taxon>
        <taxon>Neisseriales</taxon>
        <taxon>Neisseriaceae</taxon>
        <taxon>Aquella</taxon>
    </lineage>
</organism>
<sequence>MSKQLLIYTSIITCSLVANVHAIIGGGTEPDLVHIPQKDYISYLKAVDLSKNLQLAKVRDFYVHYYSTVIPVKTVYNTNDTVFDCVKFEDQPSLVDASPQDKQAAIEADKKIAEVMKGEKVTDAIPTGCPAKTITVKRPNVEEFLKNENSMFYRSAPPTKPVNHGITYYNGSWWVEPYLTFDKRYIVDLNTITTNVNDVWISLGGNGNPYISYNGKDGYYQSHSLNQFWWTSSPGNTGKGDENSIEVGWEKFQGEPGAMLETFATNTGWTSSWEGGICKYLVVYSNAVIQPCSQIMTNVNYIFSTAKHVYPYCPQNIKNCYVVALAKNDNNGNQTSWFDHIGYFAKNGGDLFNKDLHYVQGGAEVVIDQKHQTTIQMTGTMYRLGINFGLPSQYIFNTTSYGVMQDPPFSGTYTNGAIVFSGQITR</sequence>
<proteinExistence type="predicted"/>
<reference evidence="2" key="1">
    <citation type="submission" date="2017-11" db="EMBL/GenBank/DDBJ databases">
        <authorList>
            <person name="Chan K.G."/>
            <person name="Lee L.S."/>
        </authorList>
    </citation>
    <scope>NUCLEOTIDE SEQUENCE [LARGE SCALE GENOMIC DNA]</scope>
    <source>
        <strain evidence="2">DSM 100970</strain>
    </source>
</reference>
<evidence type="ECO:0000313" key="1">
    <source>
        <dbReference type="EMBL" id="AUR52075.1"/>
    </source>
</evidence>
<keyword evidence="2" id="KW-1185">Reference proteome</keyword>
<dbReference type="Proteomes" id="UP000236655">
    <property type="component" value="Chromosome"/>
</dbReference>
<dbReference type="AlphaFoldDB" id="A0A2I7N792"/>
<dbReference type="EMBL" id="CP024847">
    <property type="protein sequence ID" value="AUR52075.1"/>
    <property type="molecule type" value="Genomic_DNA"/>
</dbReference>
<evidence type="ECO:0000313" key="2">
    <source>
        <dbReference type="Proteomes" id="UP000236655"/>
    </source>
</evidence>
<dbReference type="KEGG" id="nba:CUN60_07100"/>
<protein>
    <submittedName>
        <fullName evidence="1">Uncharacterized protein</fullName>
    </submittedName>
</protein>